<dbReference type="EC" id="3.4.19.12" evidence="7"/>
<dbReference type="PANTHER" id="PTHR24006">
    <property type="entry name" value="UBIQUITIN CARBOXYL-TERMINAL HYDROLASE"/>
    <property type="match status" value="1"/>
</dbReference>
<keyword evidence="4 7" id="KW-0833">Ubl conjugation pathway</keyword>
<evidence type="ECO:0000256" key="4">
    <source>
        <dbReference type="ARBA" id="ARBA00022786"/>
    </source>
</evidence>
<keyword evidence="11" id="KW-1185">Reference proteome</keyword>
<feature type="region of interest" description="Disordered" evidence="8">
    <location>
        <begin position="180"/>
        <end position="205"/>
    </location>
</feature>
<evidence type="ECO:0000256" key="3">
    <source>
        <dbReference type="ARBA" id="ARBA00022670"/>
    </source>
</evidence>
<dbReference type="CDD" id="cd13312">
    <property type="entry name" value="PH_USP37_like"/>
    <property type="match status" value="1"/>
</dbReference>
<dbReference type="EMBL" id="OY882879">
    <property type="protein sequence ID" value="CAK6450226.1"/>
    <property type="molecule type" value="Genomic_DNA"/>
</dbReference>
<organism evidence="10 11">
    <name type="scientific">Pipistrellus nathusii</name>
    <name type="common">Nathusius' pipistrelle</name>
    <dbReference type="NCBI Taxonomy" id="59473"/>
    <lineage>
        <taxon>Eukaryota</taxon>
        <taxon>Metazoa</taxon>
        <taxon>Chordata</taxon>
        <taxon>Craniata</taxon>
        <taxon>Vertebrata</taxon>
        <taxon>Euteleostomi</taxon>
        <taxon>Mammalia</taxon>
        <taxon>Eutheria</taxon>
        <taxon>Laurasiatheria</taxon>
        <taxon>Chiroptera</taxon>
        <taxon>Yangochiroptera</taxon>
        <taxon>Vespertilionidae</taxon>
        <taxon>Pipistrellus</taxon>
    </lineage>
</organism>
<comment type="catalytic activity">
    <reaction evidence="1 7">
        <text>Thiol-dependent hydrolysis of ester, thioester, amide, peptide and isopeptide bonds formed by the C-terminal Gly of ubiquitin (a 76-residue protein attached to proteins as an intracellular targeting signal).</text>
        <dbReference type="EC" id="3.4.19.12"/>
    </reaction>
</comment>
<dbReference type="PROSITE" id="PS50235">
    <property type="entry name" value="USP_3"/>
    <property type="match status" value="1"/>
</dbReference>
<sequence>MAAIKVHGFVQIWNMETGMSKSKEAFIETMKRKKKIRLIINFSTGEYTTFQLSNNIKNVVFRSYGENKNYLHLTFQNNSFLFIKKLSSKDAEKLTKFLDRVHQKNLQSPMRTDRSGDVFASIKTQKKINKTLFHKIYEKLISGFLELGEGSITPDLQKLPLDTSELSMLTCKELSKEGMGKRKRMSSSDSEIHEKFRKKNKSVSNKKSKKNTLKYIIKEMWLKELKESKYLDYLLETNSTGNPYLDVACFLKTLFEKIYFTLLLKLLCSKDDPEWERLKMAFEFNPDKLCQGLPNLGNTCYMNAVLQCLFSVPCFAYDLLYQGFPWSKIPLDALSMFLSHLLILKDIYSIKTKVKLLVNIKNAISTVAEVFSDDTQNDAHEFLGQCLDQMKDNMEKINTIWKTKIESEEEDSAQQFFPGSAATKRLVCPVITNFEVELLHSITCKACGQVVHKTEVSNYLSINLPQGRKTHPLSIQSTFDLFFGEEEIEYKCGKCNHKTSVSMHKFSRLPRVLIIHLKRYNFNKFWLLRKDDQEVTVSKYLKLSSHCTESTKPPFPLNKNVHIRDLKFLKFSQRINFEILRSLTSSLKLISKSKDCLAPHSESDKESESQKYQIFGLSKEQKQNNMGKHSQLTTTESILVNLGYGAAIDKDLIVPGLMKNLKNTNLTVVSEDEGKPTSGPDTSAEVHIQEVPRDPKLKKYEKANMFAAVDSITETTKDFYKDKKKRISEEFSNVPGQTQQREKVRIYEEALWQALFQSLPKTDAHLYTDNLTRPTEPSLQEANKNSPGASCSNKNLGPKDFLDKKKAGAKAKKSNPKIKDAYAYRLIGVISHLGNTLNSGHYISDAYDFERKVWFTYNDMDVSSIQEVLMRETRLSTGYIFFYMHNKIFEELLEREENSQPHSTKAGKNH</sequence>
<proteinExistence type="inferred from homology"/>
<dbReference type="InterPro" id="IPR001394">
    <property type="entry name" value="Peptidase_C19_UCH"/>
</dbReference>
<keyword evidence="6 7" id="KW-0788">Thiol protease</keyword>
<feature type="region of interest" description="Disordered" evidence="8">
    <location>
        <begin position="768"/>
        <end position="797"/>
    </location>
</feature>
<dbReference type="Pfam" id="PF16674">
    <property type="entry name" value="UCH_N"/>
    <property type="match status" value="1"/>
</dbReference>
<keyword evidence="3 7" id="KW-0645">Protease</keyword>
<dbReference type="PANTHER" id="PTHR24006:SF711">
    <property type="entry name" value="UBIQUITIN CARBOXYL-TERMINAL HYDROLASE 29"/>
    <property type="match status" value="1"/>
</dbReference>
<evidence type="ECO:0000256" key="8">
    <source>
        <dbReference type="SAM" id="MobiDB-lite"/>
    </source>
</evidence>
<evidence type="ECO:0000313" key="11">
    <source>
        <dbReference type="Proteomes" id="UP001314169"/>
    </source>
</evidence>
<dbReference type="InterPro" id="IPR018200">
    <property type="entry name" value="USP_CS"/>
</dbReference>
<evidence type="ECO:0000259" key="9">
    <source>
        <dbReference type="PROSITE" id="PS50235"/>
    </source>
</evidence>
<evidence type="ECO:0000256" key="5">
    <source>
        <dbReference type="ARBA" id="ARBA00022801"/>
    </source>
</evidence>
<feature type="compositionally biased region" description="Basic residues" evidence="8">
    <location>
        <begin position="195"/>
        <end position="205"/>
    </location>
</feature>
<reference evidence="10" key="1">
    <citation type="submission" date="2023-12" db="EMBL/GenBank/DDBJ databases">
        <authorList>
            <person name="Brown T."/>
        </authorList>
    </citation>
    <scope>NUCLEOTIDE SEQUENCE</scope>
</reference>
<dbReference type="InterPro" id="IPR038093">
    <property type="entry name" value="USP37-like_PH_sf"/>
</dbReference>
<feature type="domain" description="USP" evidence="9">
    <location>
        <begin position="291"/>
        <end position="886"/>
    </location>
</feature>
<dbReference type="InterPro" id="IPR038765">
    <property type="entry name" value="Papain-like_cys_pep_sf"/>
</dbReference>
<keyword evidence="5 7" id="KW-0378">Hydrolase</keyword>
<evidence type="ECO:0000313" key="10">
    <source>
        <dbReference type="EMBL" id="CAK6450226.1"/>
    </source>
</evidence>
<evidence type="ECO:0000256" key="2">
    <source>
        <dbReference type="ARBA" id="ARBA00009085"/>
    </source>
</evidence>
<comment type="similarity">
    <text evidence="2 7">Belongs to the peptidase C19 family.</text>
</comment>
<evidence type="ECO:0000256" key="7">
    <source>
        <dbReference type="RuleBase" id="RU366025"/>
    </source>
</evidence>
<dbReference type="InterPro" id="IPR032069">
    <property type="entry name" value="USP37-like_PH"/>
</dbReference>
<feature type="compositionally biased region" description="Polar residues" evidence="8">
    <location>
        <begin position="769"/>
        <end position="795"/>
    </location>
</feature>
<dbReference type="PROSITE" id="PS00973">
    <property type="entry name" value="USP_2"/>
    <property type="match status" value="1"/>
</dbReference>
<dbReference type="InterPro" id="IPR050164">
    <property type="entry name" value="Peptidase_C19"/>
</dbReference>
<name>A0ABP0AI86_PIPNA</name>
<dbReference type="Proteomes" id="UP001314169">
    <property type="component" value="Chromosome X"/>
</dbReference>
<gene>
    <name evidence="10" type="ORF">MPIPNATIZW_LOCUS18532</name>
</gene>
<evidence type="ECO:0000256" key="6">
    <source>
        <dbReference type="ARBA" id="ARBA00022807"/>
    </source>
</evidence>
<dbReference type="SUPFAM" id="SSF54001">
    <property type="entry name" value="Cysteine proteinases"/>
    <property type="match status" value="1"/>
</dbReference>
<dbReference type="CDD" id="cd02257">
    <property type="entry name" value="Peptidase_C19"/>
    <property type="match status" value="2"/>
</dbReference>
<dbReference type="Gene3D" id="2.30.29.180">
    <property type="entry name" value="Ubiquitin carboxyl-terminal hydrolase 26/29/37, pleckstrin homology-like domain"/>
    <property type="match status" value="1"/>
</dbReference>
<comment type="function">
    <text evidence="7">Deubiquitinating enzyme that removes conjugated ubiquitin from specific proteins to regulate different cellular processes.</text>
</comment>
<dbReference type="PROSITE" id="PS00972">
    <property type="entry name" value="USP_1"/>
    <property type="match status" value="1"/>
</dbReference>
<accession>A0ABP0AI86</accession>
<evidence type="ECO:0000256" key="1">
    <source>
        <dbReference type="ARBA" id="ARBA00000707"/>
    </source>
</evidence>
<protein>
    <recommendedName>
        <fullName evidence="7">Ubiquitin carboxyl-terminal hydrolase</fullName>
        <ecNumber evidence="7">3.4.19.12</ecNumber>
    </recommendedName>
</protein>
<dbReference type="Gene3D" id="3.90.70.10">
    <property type="entry name" value="Cysteine proteinases"/>
    <property type="match status" value="2"/>
</dbReference>
<dbReference type="InterPro" id="IPR028889">
    <property type="entry name" value="USP"/>
</dbReference>
<dbReference type="Pfam" id="PF00443">
    <property type="entry name" value="UCH"/>
    <property type="match status" value="1"/>
</dbReference>